<keyword evidence="14" id="KW-0961">Cell wall biogenesis/degradation</keyword>
<comment type="similarity">
    <text evidence="2 14">Belongs to the UppP family.</text>
</comment>
<dbReference type="EMBL" id="CP151767">
    <property type="protein sequence ID" value="XFU26443.1"/>
    <property type="molecule type" value="Genomic_DNA"/>
</dbReference>
<evidence type="ECO:0000256" key="9">
    <source>
        <dbReference type="ARBA" id="ARBA00023136"/>
    </source>
</evidence>
<evidence type="ECO:0000256" key="3">
    <source>
        <dbReference type="ARBA" id="ARBA00012374"/>
    </source>
</evidence>
<evidence type="ECO:0000256" key="8">
    <source>
        <dbReference type="ARBA" id="ARBA00022989"/>
    </source>
</evidence>
<dbReference type="HAMAP" id="MF_01006">
    <property type="entry name" value="Undec_diphosphatase"/>
    <property type="match status" value="1"/>
</dbReference>
<evidence type="ECO:0000256" key="5">
    <source>
        <dbReference type="ARBA" id="ARBA00022475"/>
    </source>
</evidence>
<dbReference type="Pfam" id="PF02673">
    <property type="entry name" value="BacA"/>
    <property type="match status" value="1"/>
</dbReference>
<reference evidence="15 16" key="2">
    <citation type="submission" date="2024-08" db="EMBL/GenBank/DDBJ databases">
        <title>Phylogenomic analyses of a clade within the roseobacter group suggest taxonomic reassignments of species of the genera Aestuariivita, Citreicella, Loktanella, Nautella, Pelagibaca, Ruegeria, Thalassobius, Thiobacimonas and Tropicibacter, and the proposal o.</title>
        <authorList>
            <person name="Jeon C.O."/>
        </authorList>
    </citation>
    <scope>NUCLEOTIDE SEQUENCE [LARGE SCALE GENOMIC DNA]</scope>
    <source>
        <strain evidence="15 16">SS1-5</strain>
    </source>
</reference>
<gene>
    <name evidence="14" type="primary">uppP</name>
    <name evidence="15" type="ORF">AABB31_04720</name>
</gene>
<evidence type="ECO:0000256" key="6">
    <source>
        <dbReference type="ARBA" id="ARBA00022692"/>
    </source>
</evidence>
<feature type="transmembrane region" description="Helical" evidence="14">
    <location>
        <begin position="81"/>
        <end position="103"/>
    </location>
</feature>
<keyword evidence="10 14" id="KW-0046">Antibiotic resistance</keyword>
<feature type="transmembrane region" description="Helical" evidence="14">
    <location>
        <begin position="115"/>
        <end position="132"/>
    </location>
</feature>
<keyword evidence="6 14" id="KW-0812">Transmembrane</keyword>
<evidence type="ECO:0000256" key="10">
    <source>
        <dbReference type="ARBA" id="ARBA00023251"/>
    </source>
</evidence>
<feature type="transmembrane region" description="Helical" evidence="14">
    <location>
        <begin position="6"/>
        <end position="30"/>
    </location>
</feature>
<dbReference type="RefSeq" id="WP_373634897.1">
    <property type="nucleotide sequence ID" value="NZ_CP151767.2"/>
</dbReference>
<evidence type="ECO:0000256" key="13">
    <source>
        <dbReference type="ARBA" id="ARBA00047594"/>
    </source>
</evidence>
<name>A0ABZ3JC27_9RHOB</name>
<comment type="catalytic activity">
    <reaction evidence="13 14">
        <text>di-trans,octa-cis-undecaprenyl diphosphate + H2O = di-trans,octa-cis-undecaprenyl phosphate + phosphate + H(+)</text>
        <dbReference type="Rhea" id="RHEA:28094"/>
        <dbReference type="ChEBI" id="CHEBI:15377"/>
        <dbReference type="ChEBI" id="CHEBI:15378"/>
        <dbReference type="ChEBI" id="CHEBI:43474"/>
        <dbReference type="ChEBI" id="CHEBI:58405"/>
        <dbReference type="ChEBI" id="CHEBI:60392"/>
        <dbReference type="EC" id="3.6.1.27"/>
    </reaction>
</comment>
<evidence type="ECO:0000256" key="4">
    <source>
        <dbReference type="ARBA" id="ARBA00021581"/>
    </source>
</evidence>
<keyword evidence="8 14" id="KW-1133">Transmembrane helix</keyword>
<dbReference type="GO" id="GO:0050380">
    <property type="term" value="F:undecaprenyl-diphosphatase activity"/>
    <property type="evidence" value="ECO:0007669"/>
    <property type="project" value="UniProtKB-EC"/>
</dbReference>
<comment type="miscellaneous">
    <text evidence="14">Bacitracin is thought to be involved in the inhibition of peptidoglycan synthesis by sequestering undecaprenyl diphosphate, thereby reducing the pool of lipid carrier available.</text>
</comment>
<evidence type="ECO:0000256" key="2">
    <source>
        <dbReference type="ARBA" id="ARBA00010621"/>
    </source>
</evidence>
<evidence type="ECO:0000256" key="11">
    <source>
        <dbReference type="ARBA" id="ARBA00032707"/>
    </source>
</evidence>
<evidence type="ECO:0000256" key="1">
    <source>
        <dbReference type="ARBA" id="ARBA00004651"/>
    </source>
</evidence>
<protein>
    <recommendedName>
        <fullName evidence="4 14">Undecaprenyl-diphosphatase</fullName>
        <ecNumber evidence="3 14">3.6.1.27</ecNumber>
    </recommendedName>
    <alternativeName>
        <fullName evidence="12 14">Bacitracin resistance protein</fullName>
    </alternativeName>
    <alternativeName>
        <fullName evidence="11 14">Undecaprenyl pyrophosphate phosphatase</fullName>
    </alternativeName>
</protein>
<comment type="function">
    <text evidence="14">Catalyzes the dephosphorylation of undecaprenyl diphosphate (UPP). Confers resistance to bacitracin.</text>
</comment>
<evidence type="ECO:0000313" key="16">
    <source>
        <dbReference type="Proteomes" id="UP001470809"/>
    </source>
</evidence>
<evidence type="ECO:0000256" key="12">
    <source>
        <dbReference type="ARBA" id="ARBA00032932"/>
    </source>
</evidence>
<reference evidence="16" key="1">
    <citation type="submission" date="2024-04" db="EMBL/GenBank/DDBJ databases">
        <title>Phylogenomic analyses of a clade within the roseobacter group suggest taxonomic reassignments of species of the genera Aestuariivita, Citreicella, Loktanella, Nautella, Pelagibaca, Ruegeria, Thalassobius, Thiobacimonas and Tropicibacter, and the proposal o.</title>
        <authorList>
            <person name="Jeon C.O."/>
        </authorList>
    </citation>
    <scope>NUCLEOTIDE SEQUENCE [LARGE SCALE GENOMIC DNA]</scope>
    <source>
        <strain evidence="16">SS1-5</strain>
    </source>
</reference>
<comment type="subcellular location">
    <subcellularLocation>
        <location evidence="1 14">Cell membrane</location>
        <topology evidence="1 14">Multi-pass membrane protein</topology>
    </subcellularLocation>
</comment>
<feature type="transmembrane region" description="Helical" evidence="14">
    <location>
        <begin position="42"/>
        <end position="61"/>
    </location>
</feature>
<evidence type="ECO:0000256" key="7">
    <source>
        <dbReference type="ARBA" id="ARBA00022801"/>
    </source>
</evidence>
<keyword evidence="14" id="KW-0133">Cell shape</keyword>
<sequence length="267" mass="28573">MTTFNLLLIALIQGITEFLPVSSSGHLILLPSLTGLEDQGQVIDVAAHVGTLLAVILYFWADVRMAFFGSLRLIRGKVDTQGAFLALCLVVATIPVILFGLFLKLTGLSDAMRGIAVIGWAMIIFGVVLYWADQTGPLTKTAEKWSLKDAVHMGLWQALALIPGTSRSGITITAGRMLGYTRTDAARLSMLMSIPTIIASAAILSLDVVGTADAGALRDIGIVATMSFAAALLALTLMMRLLKAVSYTPYVIYRIALGLVLLWIAYT</sequence>
<dbReference type="InterPro" id="IPR003824">
    <property type="entry name" value="UppP"/>
</dbReference>
<keyword evidence="16" id="KW-1185">Reference proteome</keyword>
<feature type="transmembrane region" description="Helical" evidence="14">
    <location>
        <begin position="220"/>
        <end position="238"/>
    </location>
</feature>
<feature type="transmembrane region" description="Helical" evidence="14">
    <location>
        <begin position="250"/>
        <end position="266"/>
    </location>
</feature>
<keyword evidence="9 14" id="KW-0472">Membrane</keyword>
<keyword evidence="5 14" id="KW-1003">Cell membrane</keyword>
<evidence type="ECO:0000313" key="15">
    <source>
        <dbReference type="EMBL" id="XFU26443.1"/>
    </source>
</evidence>
<accession>A0ABZ3JC27</accession>
<evidence type="ECO:0000256" key="14">
    <source>
        <dbReference type="HAMAP-Rule" id="MF_01006"/>
    </source>
</evidence>
<dbReference type="PANTHER" id="PTHR30622">
    <property type="entry name" value="UNDECAPRENYL-DIPHOSPHATASE"/>
    <property type="match status" value="1"/>
</dbReference>
<dbReference type="Proteomes" id="UP001470809">
    <property type="component" value="Chromosome"/>
</dbReference>
<dbReference type="PANTHER" id="PTHR30622:SF4">
    <property type="entry name" value="UNDECAPRENYL-DIPHOSPHATASE"/>
    <property type="match status" value="1"/>
</dbReference>
<feature type="transmembrane region" description="Helical" evidence="14">
    <location>
        <begin position="190"/>
        <end position="208"/>
    </location>
</feature>
<keyword evidence="7 14" id="KW-0378">Hydrolase</keyword>
<keyword evidence="14" id="KW-0573">Peptidoglycan synthesis</keyword>
<organism evidence="15 16">
    <name type="scientific">Yoonia rhodophyticola</name>
    <dbReference type="NCBI Taxonomy" id="3137370"/>
    <lineage>
        <taxon>Bacteria</taxon>
        <taxon>Pseudomonadati</taxon>
        <taxon>Pseudomonadota</taxon>
        <taxon>Alphaproteobacteria</taxon>
        <taxon>Rhodobacterales</taxon>
        <taxon>Paracoccaceae</taxon>
        <taxon>Yoonia</taxon>
    </lineage>
</organism>
<dbReference type="EC" id="3.6.1.27" evidence="3 14"/>
<proteinExistence type="inferred from homology"/>
<dbReference type="NCBIfam" id="NF001393">
    <property type="entry name" value="PRK00281.2-4"/>
    <property type="match status" value="1"/>
</dbReference>